<organism evidence="2 3">
    <name type="scientific">Phytophthora nicotianae</name>
    <name type="common">Potato buckeye rot agent</name>
    <name type="synonym">Phytophthora parasitica</name>
    <dbReference type="NCBI Taxonomy" id="4792"/>
    <lineage>
        <taxon>Eukaryota</taxon>
        <taxon>Sar</taxon>
        <taxon>Stramenopiles</taxon>
        <taxon>Oomycota</taxon>
        <taxon>Peronosporomycetes</taxon>
        <taxon>Peronosporales</taxon>
        <taxon>Peronosporaceae</taxon>
        <taxon>Phytophthora</taxon>
    </lineage>
</organism>
<keyword evidence="1" id="KW-0812">Transmembrane</keyword>
<evidence type="ECO:0000313" key="2">
    <source>
        <dbReference type="EMBL" id="KUF77457.1"/>
    </source>
</evidence>
<dbReference type="Proteomes" id="UP000052943">
    <property type="component" value="Unassembled WGS sequence"/>
</dbReference>
<feature type="transmembrane region" description="Helical" evidence="1">
    <location>
        <begin position="34"/>
        <end position="55"/>
    </location>
</feature>
<gene>
    <name evidence="2" type="ORF">AM587_10009155</name>
</gene>
<sequence>MCPIYQVATHQTDRNLLKILAKTAPVIRRVLKPMTFAVAKIAMLMLVLAKMYVYFNDRRKLLSFEHTQRCYTISKCWGNCSRNSVWNNLPDSSQIVWFKDKYCQGRSISQKASSTLSSFMAIEYSAYPLQGIRHTIQLKTV</sequence>
<protein>
    <submittedName>
        <fullName evidence="2">Uncharacterized protein</fullName>
    </submittedName>
</protein>
<dbReference type="OrthoDB" id="88481at2759"/>
<dbReference type="EMBL" id="LNFO01005561">
    <property type="protein sequence ID" value="KUF77457.1"/>
    <property type="molecule type" value="Genomic_DNA"/>
</dbReference>
<name>A0A0W8C0D1_PHYNI</name>
<comment type="caution">
    <text evidence="2">The sequence shown here is derived from an EMBL/GenBank/DDBJ whole genome shotgun (WGS) entry which is preliminary data.</text>
</comment>
<keyword evidence="1" id="KW-0472">Membrane</keyword>
<proteinExistence type="predicted"/>
<evidence type="ECO:0000313" key="3">
    <source>
        <dbReference type="Proteomes" id="UP000052943"/>
    </source>
</evidence>
<dbReference type="AlphaFoldDB" id="A0A0W8C0D1"/>
<keyword evidence="1" id="KW-1133">Transmembrane helix</keyword>
<reference evidence="2 3" key="1">
    <citation type="submission" date="2015-11" db="EMBL/GenBank/DDBJ databases">
        <title>Genomes and virulence difference between two physiological races of Phytophthora nicotianae.</title>
        <authorList>
            <person name="Liu H."/>
            <person name="Ma X."/>
            <person name="Yu H."/>
            <person name="Fang D."/>
            <person name="Li Y."/>
            <person name="Wang X."/>
            <person name="Wang W."/>
            <person name="Dong Y."/>
            <person name="Xiao B."/>
        </authorList>
    </citation>
    <scope>NUCLEOTIDE SEQUENCE [LARGE SCALE GENOMIC DNA]</scope>
    <source>
        <strain evidence="3">race 0</strain>
    </source>
</reference>
<evidence type="ECO:0000256" key="1">
    <source>
        <dbReference type="SAM" id="Phobius"/>
    </source>
</evidence>
<accession>A0A0W8C0D1</accession>